<dbReference type="Proteomes" id="UP001164459">
    <property type="component" value="Chromosome"/>
</dbReference>
<accession>A0ABY7GS78</accession>
<evidence type="ECO:0000259" key="1">
    <source>
        <dbReference type="Pfam" id="PF01814"/>
    </source>
</evidence>
<dbReference type="PANTHER" id="PTHR35585">
    <property type="entry name" value="HHE DOMAIN PROTEIN (AFU_ORTHOLOGUE AFUA_4G00730)"/>
    <property type="match status" value="1"/>
</dbReference>
<gene>
    <name evidence="2" type="ORF">O0S08_26730</name>
</gene>
<organism evidence="2 3">
    <name type="scientific">Nannocystis punicea</name>
    <dbReference type="NCBI Taxonomy" id="2995304"/>
    <lineage>
        <taxon>Bacteria</taxon>
        <taxon>Pseudomonadati</taxon>
        <taxon>Myxococcota</taxon>
        <taxon>Polyangia</taxon>
        <taxon>Nannocystales</taxon>
        <taxon>Nannocystaceae</taxon>
        <taxon>Nannocystis</taxon>
    </lineage>
</organism>
<dbReference type="EMBL" id="CP114040">
    <property type="protein sequence ID" value="WAS89803.1"/>
    <property type="molecule type" value="Genomic_DNA"/>
</dbReference>
<evidence type="ECO:0000313" key="3">
    <source>
        <dbReference type="Proteomes" id="UP001164459"/>
    </source>
</evidence>
<reference evidence="2" key="1">
    <citation type="submission" date="2022-11" db="EMBL/GenBank/DDBJ databases">
        <title>Minimal conservation of predation-associated metabolite biosynthetic gene clusters underscores biosynthetic potential of Myxococcota including descriptions for ten novel species: Archangium lansinium sp. nov., Myxococcus landrumus sp. nov., Nannocystis bai.</title>
        <authorList>
            <person name="Ahearne A."/>
            <person name="Stevens C."/>
            <person name="Dowd S."/>
        </authorList>
    </citation>
    <scope>NUCLEOTIDE SEQUENCE</scope>
    <source>
        <strain evidence="2">Fl3</strain>
    </source>
</reference>
<name>A0ABY7GS78_9BACT</name>
<sequence>MNKAKPQIYDILKREHEEVGELLHRLKEAKGRAAEDLFNQVRLKLVPHSRGEEAVVYPRLQGEKTTAEKISVSFEEHRQVDVLLEELGGMSPRDEEWTAKVHVLVDMVGHHVDEEEGELFPLARNLLSDREAAGLAEEYAQARDEAMQAMTTEDQRGAAE</sequence>
<dbReference type="Gene3D" id="1.20.120.520">
    <property type="entry name" value="nmb1532 protein domain like"/>
    <property type="match status" value="1"/>
</dbReference>
<proteinExistence type="predicted"/>
<keyword evidence="3" id="KW-1185">Reference proteome</keyword>
<dbReference type="RefSeq" id="WP_269032113.1">
    <property type="nucleotide sequence ID" value="NZ_CP114040.1"/>
</dbReference>
<dbReference type="Pfam" id="PF01814">
    <property type="entry name" value="Hemerythrin"/>
    <property type="match status" value="1"/>
</dbReference>
<feature type="domain" description="Hemerythrin-like" evidence="1">
    <location>
        <begin position="8"/>
        <end position="123"/>
    </location>
</feature>
<protein>
    <submittedName>
        <fullName evidence="2">Hemerythrin domain-containing protein</fullName>
    </submittedName>
</protein>
<dbReference type="InterPro" id="IPR012312">
    <property type="entry name" value="Hemerythrin-like"/>
</dbReference>
<evidence type="ECO:0000313" key="2">
    <source>
        <dbReference type="EMBL" id="WAS89803.1"/>
    </source>
</evidence>
<dbReference type="PANTHER" id="PTHR35585:SF1">
    <property type="entry name" value="HHE DOMAIN PROTEIN (AFU_ORTHOLOGUE AFUA_4G00730)"/>
    <property type="match status" value="1"/>
</dbReference>